<dbReference type="Proteomes" id="UP000614460">
    <property type="component" value="Unassembled WGS sequence"/>
</dbReference>
<evidence type="ECO:0000256" key="1">
    <source>
        <dbReference type="SAM" id="MobiDB-lite"/>
    </source>
</evidence>
<dbReference type="Pfam" id="PF09922">
    <property type="entry name" value="LiaF-like_C"/>
    <property type="match status" value="1"/>
</dbReference>
<evidence type="ECO:0000313" key="6">
    <source>
        <dbReference type="Proteomes" id="UP000614460"/>
    </source>
</evidence>
<dbReference type="EMBL" id="BMKM01000004">
    <property type="protein sequence ID" value="GGE23223.1"/>
    <property type="molecule type" value="Genomic_DNA"/>
</dbReference>
<keyword evidence="2" id="KW-0472">Membrane</keyword>
<dbReference type="RefSeq" id="WP_094255067.1">
    <property type="nucleotide sequence ID" value="NZ_BMKM01000004.1"/>
</dbReference>
<reference evidence="5" key="1">
    <citation type="journal article" date="2014" name="Int. J. Syst. Evol. Microbiol.">
        <title>Complete genome sequence of Corynebacterium casei LMG S-19264T (=DSM 44701T), isolated from a smear-ripened cheese.</title>
        <authorList>
            <consortium name="US DOE Joint Genome Institute (JGI-PGF)"/>
            <person name="Walter F."/>
            <person name="Albersmeier A."/>
            <person name="Kalinowski J."/>
            <person name="Ruckert C."/>
        </authorList>
    </citation>
    <scope>NUCLEOTIDE SEQUENCE</scope>
    <source>
        <strain evidence="5">CGMCC 1.15966</strain>
    </source>
</reference>
<sequence length="291" mass="32495">MNNQTTKTDYGKPPKNNKSSNLVGFIIVFLGVAILFKNMNMGNIIPNWMFGWETILIIIGLVIGVNSKFEKKSSIVLIIIGSVFLLKNELDIHLGKFIIPAAAIALGFYLINRNKSNPQLPPTTPPQNDEYDWDRRVNQDQPGNTDGTNNPSSTNPNDSYAQASGTEHRPYGRNFLPDFENYLKVDNFFSDTKKVILSKNFLGGNITSVFGSTQLNFLQADLKQPVVIDTFQLFGSTKIIVPTNWKVYSNVSSIFGEVDDRRPMIEVVTDENKKIYITGTSLFGGLTIKNS</sequence>
<comment type="caution">
    <text evidence="5">The sequence shown here is derived from an EMBL/GenBank/DDBJ whole genome shotgun (WGS) entry which is preliminary data.</text>
</comment>
<evidence type="ECO:0000256" key="2">
    <source>
        <dbReference type="SAM" id="Phobius"/>
    </source>
</evidence>
<keyword evidence="6" id="KW-1185">Reference proteome</keyword>
<keyword evidence="2" id="KW-1133">Transmembrane helix</keyword>
<gene>
    <name evidence="5" type="ORF">GCM10011516_21150</name>
</gene>
<reference evidence="5" key="2">
    <citation type="submission" date="2020-09" db="EMBL/GenBank/DDBJ databases">
        <authorList>
            <person name="Sun Q."/>
            <person name="Zhou Y."/>
        </authorList>
    </citation>
    <scope>NUCLEOTIDE SEQUENCE</scope>
    <source>
        <strain evidence="5">CGMCC 1.15966</strain>
    </source>
</reference>
<feature type="compositionally biased region" description="Low complexity" evidence="1">
    <location>
        <begin position="143"/>
        <end position="159"/>
    </location>
</feature>
<dbReference type="InterPro" id="IPR024425">
    <property type="entry name" value="LiaF-like_C"/>
</dbReference>
<feature type="transmembrane region" description="Helical" evidence="2">
    <location>
        <begin position="21"/>
        <end position="39"/>
    </location>
</feature>
<evidence type="ECO:0008006" key="7">
    <source>
        <dbReference type="Google" id="ProtNLM"/>
    </source>
</evidence>
<evidence type="ECO:0000259" key="3">
    <source>
        <dbReference type="Pfam" id="PF09922"/>
    </source>
</evidence>
<feature type="region of interest" description="Disordered" evidence="1">
    <location>
        <begin position="117"/>
        <end position="167"/>
    </location>
</feature>
<dbReference type="PANTHER" id="PTHR40763">
    <property type="entry name" value="MEMBRANE PROTEIN-RELATED"/>
    <property type="match status" value="1"/>
</dbReference>
<evidence type="ECO:0000313" key="5">
    <source>
        <dbReference type="EMBL" id="GGE23223.1"/>
    </source>
</evidence>
<dbReference type="PANTHER" id="PTHR40763:SF5">
    <property type="entry name" value="MEMBRANE PROTEIN"/>
    <property type="match status" value="1"/>
</dbReference>
<dbReference type="AlphaFoldDB" id="A0A8H9G0F0"/>
<feature type="transmembrane region" description="Helical" evidence="2">
    <location>
        <begin position="94"/>
        <end position="111"/>
    </location>
</feature>
<evidence type="ECO:0000259" key="4">
    <source>
        <dbReference type="Pfam" id="PF22570"/>
    </source>
</evidence>
<keyword evidence="2" id="KW-0812">Transmembrane</keyword>
<feature type="domain" description="Cell wall-active antibiotics response LiaF-like C-terminal" evidence="3">
    <location>
        <begin position="205"/>
        <end position="259"/>
    </location>
</feature>
<proteinExistence type="predicted"/>
<dbReference type="Pfam" id="PF22570">
    <property type="entry name" value="LiaF-TM"/>
    <property type="match status" value="1"/>
</dbReference>
<accession>A0A8H9G0F0</accession>
<dbReference type="InterPro" id="IPR054331">
    <property type="entry name" value="LiaF_TM"/>
</dbReference>
<organism evidence="5 6">
    <name type="scientific">Sphingobacterium cellulitidis</name>
    <dbReference type="NCBI Taxonomy" id="1768011"/>
    <lineage>
        <taxon>Bacteria</taxon>
        <taxon>Pseudomonadati</taxon>
        <taxon>Bacteroidota</taxon>
        <taxon>Sphingobacteriia</taxon>
        <taxon>Sphingobacteriales</taxon>
        <taxon>Sphingobacteriaceae</taxon>
        <taxon>Sphingobacterium</taxon>
    </lineage>
</organism>
<feature type="transmembrane region" description="Helical" evidence="2">
    <location>
        <begin position="45"/>
        <end position="65"/>
    </location>
</feature>
<name>A0A8H9G0F0_9SPHI</name>
<feature type="domain" description="LiaF transmembrane" evidence="4">
    <location>
        <begin position="22"/>
        <end position="116"/>
    </location>
</feature>
<protein>
    <recommendedName>
        <fullName evidence="7">Cell wall-active antibiotics response LiaF-like C-terminal domain-containing protein</fullName>
    </recommendedName>
</protein>